<reference evidence="3" key="1">
    <citation type="journal article" date="2014" name="Front. Microbiol.">
        <title>High frequency of phylogenetically diverse reductive dehalogenase-homologous genes in deep subseafloor sedimentary metagenomes.</title>
        <authorList>
            <person name="Kawai M."/>
            <person name="Futagami T."/>
            <person name="Toyoda A."/>
            <person name="Takaki Y."/>
            <person name="Nishi S."/>
            <person name="Hori S."/>
            <person name="Arai W."/>
            <person name="Tsubouchi T."/>
            <person name="Morono Y."/>
            <person name="Uchiyama I."/>
            <person name="Ito T."/>
            <person name="Fujiyama A."/>
            <person name="Inagaki F."/>
            <person name="Takami H."/>
        </authorList>
    </citation>
    <scope>NUCLEOTIDE SEQUENCE</scope>
    <source>
        <strain evidence="3">Expedition CK06-06</strain>
    </source>
</reference>
<feature type="non-terminal residue" evidence="3">
    <location>
        <position position="81"/>
    </location>
</feature>
<name>X0WUN5_9ZZZZ</name>
<dbReference type="GO" id="GO:0006355">
    <property type="term" value="P:regulation of DNA-templated transcription"/>
    <property type="evidence" value="ECO:0007669"/>
    <property type="project" value="InterPro"/>
</dbReference>
<feature type="domain" description="NusB/RsmB/TIM44" evidence="2">
    <location>
        <begin position="6"/>
        <end position="81"/>
    </location>
</feature>
<dbReference type="SUPFAM" id="SSF48013">
    <property type="entry name" value="NusB-like"/>
    <property type="match status" value="1"/>
</dbReference>
<accession>X0WUN5</accession>
<dbReference type="EMBL" id="BARS01031282">
    <property type="protein sequence ID" value="GAG16426.1"/>
    <property type="molecule type" value="Genomic_DNA"/>
</dbReference>
<keyword evidence="1" id="KW-0694">RNA-binding</keyword>
<dbReference type="InterPro" id="IPR006027">
    <property type="entry name" value="NusB_RsmB_TIM44"/>
</dbReference>
<gene>
    <name evidence="3" type="ORF">S01H1_48701</name>
</gene>
<evidence type="ECO:0000259" key="2">
    <source>
        <dbReference type="Pfam" id="PF01029"/>
    </source>
</evidence>
<dbReference type="GO" id="GO:0003723">
    <property type="term" value="F:RNA binding"/>
    <property type="evidence" value="ECO:0007669"/>
    <property type="project" value="UniProtKB-KW"/>
</dbReference>
<organism evidence="3">
    <name type="scientific">marine sediment metagenome</name>
    <dbReference type="NCBI Taxonomy" id="412755"/>
    <lineage>
        <taxon>unclassified sequences</taxon>
        <taxon>metagenomes</taxon>
        <taxon>ecological metagenomes</taxon>
    </lineage>
</organism>
<dbReference type="InterPro" id="IPR035926">
    <property type="entry name" value="NusB-like_sf"/>
</dbReference>
<evidence type="ECO:0000313" key="3">
    <source>
        <dbReference type="EMBL" id="GAG16426.1"/>
    </source>
</evidence>
<sequence length="81" mass="9047">MAYVRRKARIVALQALFESDSSGHDPEMCLGWLAEERTLPEAALSYAQELIRGVLENKGRIDSLIKAHAPNWPVEQLSAID</sequence>
<evidence type="ECO:0000256" key="1">
    <source>
        <dbReference type="ARBA" id="ARBA00022884"/>
    </source>
</evidence>
<comment type="caution">
    <text evidence="3">The sequence shown here is derived from an EMBL/GenBank/DDBJ whole genome shotgun (WGS) entry which is preliminary data.</text>
</comment>
<dbReference type="Gene3D" id="1.10.940.10">
    <property type="entry name" value="NusB-like"/>
    <property type="match status" value="1"/>
</dbReference>
<dbReference type="AlphaFoldDB" id="X0WUN5"/>
<protein>
    <recommendedName>
        <fullName evidence="2">NusB/RsmB/TIM44 domain-containing protein</fullName>
    </recommendedName>
</protein>
<proteinExistence type="predicted"/>
<dbReference type="Pfam" id="PF01029">
    <property type="entry name" value="NusB"/>
    <property type="match status" value="1"/>
</dbReference>